<organism evidence="10 11">
    <name type="scientific">Enterococcus plantarum</name>
    <dbReference type="NCBI Taxonomy" id="1077675"/>
    <lineage>
        <taxon>Bacteria</taxon>
        <taxon>Bacillati</taxon>
        <taxon>Bacillota</taxon>
        <taxon>Bacilli</taxon>
        <taxon>Lactobacillales</taxon>
        <taxon>Enterococcaceae</taxon>
        <taxon>Enterococcus</taxon>
    </lineage>
</organism>
<dbReference type="Proteomes" id="UP000249828">
    <property type="component" value="Unassembled WGS sequence"/>
</dbReference>
<dbReference type="PROSITE" id="PS50928">
    <property type="entry name" value="ABC_TM1"/>
    <property type="match status" value="1"/>
</dbReference>
<feature type="transmembrane region" description="Helical" evidence="8">
    <location>
        <begin position="186"/>
        <end position="206"/>
    </location>
</feature>
<comment type="similarity">
    <text evidence="8">Belongs to the binding-protein-dependent transport system permease family.</text>
</comment>
<dbReference type="NCBIfam" id="TIGR01726">
    <property type="entry name" value="HEQRo_perm_3TM"/>
    <property type="match status" value="1"/>
</dbReference>
<dbReference type="AlphaFoldDB" id="A0A2W3Z2Q0"/>
<feature type="domain" description="ABC transmembrane type-1" evidence="9">
    <location>
        <begin position="22"/>
        <end position="204"/>
    </location>
</feature>
<reference evidence="10 11" key="1">
    <citation type="submission" date="2017-11" db="EMBL/GenBank/DDBJ databases">
        <title>Draft genome sequence of Enterococcus plantarum TRW2 strain isolated from lettuce.</title>
        <authorList>
            <person name="Kim E.B."/>
            <person name="Marco M.L."/>
            <person name="Williams T.R."/>
            <person name="You I.H."/>
        </authorList>
    </citation>
    <scope>NUCLEOTIDE SEQUENCE [LARGE SCALE GENOMIC DNA]</scope>
    <source>
        <strain evidence="10 11">TRW2</strain>
    </source>
</reference>
<evidence type="ECO:0000256" key="3">
    <source>
        <dbReference type="ARBA" id="ARBA00022475"/>
    </source>
</evidence>
<dbReference type="EMBL" id="PIEU01000055">
    <property type="protein sequence ID" value="PZL74231.1"/>
    <property type="molecule type" value="Genomic_DNA"/>
</dbReference>
<evidence type="ECO:0000259" key="9">
    <source>
        <dbReference type="PROSITE" id="PS50928"/>
    </source>
</evidence>
<keyword evidence="7 8" id="KW-0472">Membrane</keyword>
<evidence type="ECO:0000256" key="4">
    <source>
        <dbReference type="ARBA" id="ARBA00022692"/>
    </source>
</evidence>
<feature type="transmembrane region" description="Helical" evidence="8">
    <location>
        <begin position="85"/>
        <end position="104"/>
    </location>
</feature>
<protein>
    <submittedName>
        <fullName evidence="10">Amino acid ABC transporter permease</fullName>
    </submittedName>
</protein>
<keyword evidence="3" id="KW-1003">Cell membrane</keyword>
<evidence type="ECO:0000313" key="11">
    <source>
        <dbReference type="Proteomes" id="UP000249828"/>
    </source>
</evidence>
<comment type="subcellular location">
    <subcellularLocation>
        <location evidence="1 8">Cell membrane</location>
        <topology evidence="1 8">Multi-pass membrane protein</topology>
    </subcellularLocation>
</comment>
<keyword evidence="6 8" id="KW-1133">Transmembrane helix</keyword>
<evidence type="ECO:0000256" key="8">
    <source>
        <dbReference type="RuleBase" id="RU363032"/>
    </source>
</evidence>
<feature type="transmembrane region" description="Helical" evidence="8">
    <location>
        <begin position="58"/>
        <end position="79"/>
    </location>
</feature>
<dbReference type="InterPro" id="IPR035906">
    <property type="entry name" value="MetI-like_sf"/>
</dbReference>
<dbReference type="GO" id="GO:0043190">
    <property type="term" value="C:ATP-binding cassette (ABC) transporter complex"/>
    <property type="evidence" value="ECO:0007669"/>
    <property type="project" value="InterPro"/>
</dbReference>
<keyword evidence="4 8" id="KW-0812">Transmembrane</keyword>
<dbReference type="Pfam" id="PF00528">
    <property type="entry name" value="BPD_transp_1"/>
    <property type="match status" value="1"/>
</dbReference>
<accession>A0A2W3Z2Q0</accession>
<dbReference type="PANTHER" id="PTHR30614">
    <property type="entry name" value="MEMBRANE COMPONENT OF AMINO ACID ABC TRANSPORTER"/>
    <property type="match status" value="1"/>
</dbReference>
<proteinExistence type="inferred from homology"/>
<dbReference type="STRING" id="1077675.BCR22_06535"/>
<evidence type="ECO:0000256" key="2">
    <source>
        <dbReference type="ARBA" id="ARBA00022448"/>
    </source>
</evidence>
<comment type="caution">
    <text evidence="10">The sequence shown here is derived from an EMBL/GenBank/DDBJ whole genome shotgun (WGS) entry which is preliminary data.</text>
</comment>
<feature type="transmembrane region" description="Helical" evidence="8">
    <location>
        <begin position="24"/>
        <end position="46"/>
    </location>
</feature>
<dbReference type="InterPro" id="IPR010065">
    <property type="entry name" value="AA_ABC_transptr_permease_3TM"/>
</dbReference>
<keyword evidence="2 8" id="KW-0813">Transport</keyword>
<keyword evidence="5" id="KW-0029">Amino-acid transport</keyword>
<dbReference type="InterPro" id="IPR000515">
    <property type="entry name" value="MetI-like"/>
</dbReference>
<sequence>MYIPKIDFQLMIDSIPFLLTGLPYTLGISIVTFLMGNVLGILLTVLGMLPSKVIKGLVRFYISFLRGVPGLVLLFLLYFGLPYQLSALTAACICFSLTSSAFIAEIYRGSIAGVEAGQWDAAYALGLPFGKVMRKIILPQAFRISIPALGNVAMDLLKGTSLAAMITIPDIFQKAKIVGGRTFDYMTMYILVAVMYWLLCVAIGWGQSWLERHYVNRYKGTSEVSS</sequence>
<dbReference type="Gene3D" id="1.10.3720.10">
    <property type="entry name" value="MetI-like"/>
    <property type="match status" value="1"/>
</dbReference>
<dbReference type="SUPFAM" id="SSF161098">
    <property type="entry name" value="MetI-like"/>
    <property type="match status" value="1"/>
</dbReference>
<evidence type="ECO:0000256" key="7">
    <source>
        <dbReference type="ARBA" id="ARBA00023136"/>
    </source>
</evidence>
<evidence type="ECO:0000256" key="1">
    <source>
        <dbReference type="ARBA" id="ARBA00004651"/>
    </source>
</evidence>
<dbReference type="CDD" id="cd06261">
    <property type="entry name" value="TM_PBP2"/>
    <property type="match status" value="1"/>
</dbReference>
<dbReference type="InterPro" id="IPR043429">
    <property type="entry name" value="ArtM/GltK/GlnP/TcyL/YhdX-like"/>
</dbReference>
<dbReference type="PANTHER" id="PTHR30614:SF0">
    <property type="entry name" value="L-CYSTINE TRANSPORT SYSTEM PERMEASE PROTEIN TCYL"/>
    <property type="match status" value="1"/>
</dbReference>
<dbReference type="OrthoDB" id="9787841at2"/>
<gene>
    <name evidence="10" type="ORF">CI088_07210</name>
</gene>
<evidence type="ECO:0000313" key="10">
    <source>
        <dbReference type="EMBL" id="PZL74231.1"/>
    </source>
</evidence>
<name>A0A2W3Z2Q0_9ENTE</name>
<dbReference type="GO" id="GO:0006865">
    <property type="term" value="P:amino acid transport"/>
    <property type="evidence" value="ECO:0007669"/>
    <property type="project" value="UniProtKB-KW"/>
</dbReference>
<evidence type="ECO:0000256" key="5">
    <source>
        <dbReference type="ARBA" id="ARBA00022970"/>
    </source>
</evidence>
<keyword evidence="11" id="KW-1185">Reference proteome</keyword>
<dbReference type="GO" id="GO:0022857">
    <property type="term" value="F:transmembrane transporter activity"/>
    <property type="evidence" value="ECO:0007669"/>
    <property type="project" value="InterPro"/>
</dbReference>
<evidence type="ECO:0000256" key="6">
    <source>
        <dbReference type="ARBA" id="ARBA00022989"/>
    </source>
</evidence>
<dbReference type="RefSeq" id="WP_069655221.1">
    <property type="nucleotide sequence ID" value="NZ_JAFLVZ010000006.1"/>
</dbReference>